<evidence type="ECO:0000313" key="2">
    <source>
        <dbReference type="EMBL" id="JAC78144.1"/>
    </source>
</evidence>
<proteinExistence type="predicted"/>
<feature type="region of interest" description="Disordered" evidence="1">
    <location>
        <begin position="323"/>
        <end position="350"/>
    </location>
</feature>
<dbReference type="AlphaFoldDB" id="A0A061S598"/>
<protein>
    <recommendedName>
        <fullName evidence="3">B-block binding subunit of TFIIIC domain-containing protein</fullName>
    </recommendedName>
</protein>
<organism evidence="2">
    <name type="scientific">Tetraselmis sp. GSL018</name>
    <dbReference type="NCBI Taxonomy" id="582737"/>
    <lineage>
        <taxon>Eukaryota</taxon>
        <taxon>Viridiplantae</taxon>
        <taxon>Chlorophyta</taxon>
        <taxon>core chlorophytes</taxon>
        <taxon>Chlorodendrophyceae</taxon>
        <taxon>Chlorodendrales</taxon>
        <taxon>Chlorodendraceae</taxon>
        <taxon>Tetraselmis</taxon>
    </lineage>
</organism>
<dbReference type="EMBL" id="GBEZ01007308">
    <property type="protein sequence ID" value="JAC78144.1"/>
    <property type="molecule type" value="Transcribed_RNA"/>
</dbReference>
<accession>A0A061S598</accession>
<evidence type="ECO:0000256" key="1">
    <source>
        <dbReference type="SAM" id="MobiDB-lite"/>
    </source>
</evidence>
<feature type="compositionally biased region" description="Polar residues" evidence="1">
    <location>
        <begin position="323"/>
        <end position="334"/>
    </location>
</feature>
<evidence type="ECO:0008006" key="3">
    <source>
        <dbReference type="Google" id="ProtNLM"/>
    </source>
</evidence>
<gene>
    <name evidence="2" type="ORF">TSPGSL018_15912</name>
</gene>
<name>A0A061S598_9CHLO</name>
<feature type="non-terminal residue" evidence="2">
    <location>
        <position position="696"/>
    </location>
</feature>
<sequence length="696" mass="78027">MSRFVLDLTHLAEMGLLEIGEKESQKSLNFSFKVVFRPYLEEVCFQNAKTKRRMLRVFDIRTELEGYWAVVNYRCLSGRELLQTMQPFSANMLRTFYSLRSWETSRLLSLHQLNALMAQMNDCQKNRCLGWLECKAIADSMNLSYPQVRAVFKRMRRPRKQAHDVTSSRGKRAMCREEIDLGRPEKIVNKRFAVGHWFRDPVAARLHRKAVRASRRKREGRSNVFTFTEKEFNQYRSAPGQDEFLWTEEADTALLRAYIRKRISRPKEPDFSLPLAGNPCPDEFKAIERLQQFRKVNLTSTSFRCLQALAVQVGARLEPRQAHMTNRAPTSETGASEYRYGSQNEKEGELPRTGLRGATQALPRPLPVAVARRIWRLLDGKPVNSKYEPTYYPSLKAVGPAECMATTCSSVQTRCLSVRQVTSQVCKAKHWREYLMLPLWELRRSSRDSREHDALENLVQAIVKSAPRWQNPNLPNLSGPPAEGVRGGSANLRGEAVQHGDLFDRAPALSKLLGRGAPRKEAAPARLDAELRAAQEHLGVDPATGLSVQPPTAVAVAGELLKGLLFKHAESCELPPETAAELCRRFTQQELRVALAHLRQKGLVNKASSPYPFSLSRRFFQAVRSALADSVVLRAVAPAEGSREVLLVGGAPPVTGAFPSLPEWVAAGDWRSSPAADGGLAAWALHALSAGLVELA</sequence>
<reference evidence="2" key="1">
    <citation type="submission" date="2014-05" db="EMBL/GenBank/DDBJ databases">
        <title>The transcriptome of the halophilic microalga Tetraselmis sp. GSL018 isolated from the Great Salt Lake, Utah.</title>
        <authorList>
            <person name="Jinkerson R.E."/>
            <person name="D'Adamo S."/>
            <person name="Posewitz M.C."/>
        </authorList>
    </citation>
    <scope>NUCLEOTIDE SEQUENCE</scope>
    <source>
        <strain evidence="2">GSL018</strain>
    </source>
</reference>